<dbReference type="GO" id="GO:0016705">
    <property type="term" value="F:oxidoreductase activity, acting on paired donors, with incorporation or reduction of molecular oxygen"/>
    <property type="evidence" value="ECO:0007669"/>
    <property type="project" value="InterPro"/>
</dbReference>
<feature type="transmembrane region" description="Helical" evidence="13">
    <location>
        <begin position="12"/>
        <end position="32"/>
    </location>
</feature>
<evidence type="ECO:0000256" key="2">
    <source>
        <dbReference type="ARBA" id="ARBA00004167"/>
    </source>
</evidence>
<dbReference type="PANTHER" id="PTHR46206:SF3">
    <property type="entry name" value="P450, PUTATIVE (EUROFUNG)-RELATED"/>
    <property type="match status" value="1"/>
</dbReference>
<evidence type="ECO:0000313" key="15">
    <source>
        <dbReference type="Proteomes" id="UP000235023"/>
    </source>
</evidence>
<dbReference type="CDD" id="cd11041">
    <property type="entry name" value="CYP503A1-like"/>
    <property type="match status" value="1"/>
</dbReference>
<dbReference type="InterPro" id="IPR036396">
    <property type="entry name" value="Cyt_P450_sf"/>
</dbReference>
<keyword evidence="7 13" id="KW-1133">Transmembrane helix</keyword>
<evidence type="ECO:0000256" key="10">
    <source>
        <dbReference type="ARBA" id="ARBA00023033"/>
    </source>
</evidence>
<evidence type="ECO:0000256" key="5">
    <source>
        <dbReference type="ARBA" id="ARBA00022692"/>
    </source>
</evidence>
<keyword evidence="9 12" id="KW-0408">Iron</keyword>
<evidence type="ECO:0000256" key="12">
    <source>
        <dbReference type="PIRSR" id="PIRSR602403-1"/>
    </source>
</evidence>
<comment type="subcellular location">
    <subcellularLocation>
        <location evidence="2">Membrane</location>
        <topology evidence="2">Single-pass membrane protein</topology>
    </subcellularLocation>
</comment>
<proteinExistence type="inferred from homology"/>
<dbReference type="InterPro" id="IPR002403">
    <property type="entry name" value="Cyt_P450_E_grp-IV"/>
</dbReference>
<dbReference type="GO" id="GO:0019748">
    <property type="term" value="P:secondary metabolic process"/>
    <property type="evidence" value="ECO:0007669"/>
    <property type="project" value="UniProtKB-ARBA"/>
</dbReference>
<dbReference type="SUPFAM" id="SSF48264">
    <property type="entry name" value="Cytochrome P450"/>
    <property type="match status" value="1"/>
</dbReference>
<feature type="binding site" description="axial binding residue" evidence="12">
    <location>
        <position position="443"/>
    </location>
    <ligand>
        <name>heme</name>
        <dbReference type="ChEBI" id="CHEBI:30413"/>
    </ligand>
    <ligandPart>
        <name>Fe</name>
        <dbReference type="ChEBI" id="CHEBI:18248"/>
    </ligandPart>
</feature>
<dbReference type="Pfam" id="PF00067">
    <property type="entry name" value="p450"/>
    <property type="match status" value="1"/>
</dbReference>
<keyword evidence="6 12" id="KW-0479">Metal-binding</keyword>
<dbReference type="Gene3D" id="1.10.630.10">
    <property type="entry name" value="Cytochrome P450"/>
    <property type="match status" value="1"/>
</dbReference>
<dbReference type="PRINTS" id="PR00465">
    <property type="entry name" value="EP450IV"/>
</dbReference>
<evidence type="ECO:0000256" key="7">
    <source>
        <dbReference type="ARBA" id="ARBA00022989"/>
    </source>
</evidence>
<keyword evidence="4 12" id="KW-0349">Heme</keyword>
<evidence type="ECO:0000313" key="14">
    <source>
        <dbReference type="EMBL" id="PLN80801.1"/>
    </source>
</evidence>
<comment type="similarity">
    <text evidence="3">Belongs to the cytochrome P450 family.</text>
</comment>
<keyword evidence="15" id="KW-1185">Reference proteome</keyword>
<sequence>MFGNERLYPSLGLPWATLVLAALISSVFYILLSFNSHKSRLPVVNKYWWDFFQAKAKRDFDSRAEELIRLGFSKSSTAFEIVTSFGSRLILSDKLADEVGMDNRFDQHKGIAPVNLVELRGFETMLSGHIHDAVPRPAASATSKRLVHLTKPFSEETADFLETEWTESPEWHELEVYPMASRLVSQVLGRAFVGPRLCRDADWLEISTTYVANRMTAAVAVQKWGSILQPIVHWFLPSCRRLRAQVQRARELLQPELDRVKDNAVEDETFTSLAWIHGYAQGLTYDAGLAHLRLTAVANHTTSDMLTKILCRLCENPDLIQLLREEAIAALRKGGLTVASLQKMFLMESVMKESQRLEPFFLLSMFRYATETVDLAGGMTIPQGTLLAIANPSRLDPSIYPDPEKFDGFRFVRMREDPKHAHLAAFTKTNHTSLNFGHGKQACPGRFIAVNEIKVALCHMLLKYDIELVAECPSQLVRSGLLTVRCPGAKIRVRRRPEEVSI</sequence>
<evidence type="ECO:0000256" key="1">
    <source>
        <dbReference type="ARBA" id="ARBA00001971"/>
    </source>
</evidence>
<gene>
    <name evidence="14" type="ORF">BDW42DRAFT_201051</name>
</gene>
<evidence type="ECO:0000256" key="6">
    <source>
        <dbReference type="ARBA" id="ARBA00022723"/>
    </source>
</evidence>
<dbReference type="GO" id="GO:0004497">
    <property type="term" value="F:monooxygenase activity"/>
    <property type="evidence" value="ECO:0007669"/>
    <property type="project" value="UniProtKB-KW"/>
</dbReference>
<evidence type="ECO:0000256" key="3">
    <source>
        <dbReference type="ARBA" id="ARBA00010617"/>
    </source>
</evidence>
<evidence type="ECO:0000256" key="9">
    <source>
        <dbReference type="ARBA" id="ARBA00023004"/>
    </source>
</evidence>
<dbReference type="AlphaFoldDB" id="A0A2J5HTW8"/>
<dbReference type="GO" id="GO:0020037">
    <property type="term" value="F:heme binding"/>
    <property type="evidence" value="ECO:0007669"/>
    <property type="project" value="InterPro"/>
</dbReference>
<dbReference type="InterPro" id="IPR001128">
    <property type="entry name" value="Cyt_P450"/>
</dbReference>
<dbReference type="GO" id="GO:0016020">
    <property type="term" value="C:membrane"/>
    <property type="evidence" value="ECO:0007669"/>
    <property type="project" value="UniProtKB-SubCell"/>
</dbReference>
<evidence type="ECO:0000256" key="4">
    <source>
        <dbReference type="ARBA" id="ARBA00022617"/>
    </source>
</evidence>
<dbReference type="OrthoDB" id="1844152at2759"/>
<comment type="cofactor">
    <cofactor evidence="1 12">
        <name>heme</name>
        <dbReference type="ChEBI" id="CHEBI:30413"/>
    </cofactor>
</comment>
<dbReference type="EMBL" id="KZ559543">
    <property type="protein sequence ID" value="PLN80801.1"/>
    <property type="molecule type" value="Genomic_DNA"/>
</dbReference>
<keyword evidence="8" id="KW-0560">Oxidoreductase</keyword>
<dbReference type="GO" id="GO:0005506">
    <property type="term" value="F:iron ion binding"/>
    <property type="evidence" value="ECO:0007669"/>
    <property type="project" value="InterPro"/>
</dbReference>
<protein>
    <submittedName>
        <fullName evidence="14">Fumitremorgin C monooxygenase</fullName>
    </submittedName>
</protein>
<dbReference type="Proteomes" id="UP000235023">
    <property type="component" value="Unassembled WGS sequence"/>
</dbReference>
<keyword evidence="5 13" id="KW-0812">Transmembrane</keyword>
<evidence type="ECO:0000256" key="11">
    <source>
        <dbReference type="ARBA" id="ARBA00023136"/>
    </source>
</evidence>
<organism evidence="14 15">
    <name type="scientific">Aspergillus taichungensis</name>
    <dbReference type="NCBI Taxonomy" id="482145"/>
    <lineage>
        <taxon>Eukaryota</taxon>
        <taxon>Fungi</taxon>
        <taxon>Dikarya</taxon>
        <taxon>Ascomycota</taxon>
        <taxon>Pezizomycotina</taxon>
        <taxon>Eurotiomycetes</taxon>
        <taxon>Eurotiomycetidae</taxon>
        <taxon>Eurotiales</taxon>
        <taxon>Aspergillaceae</taxon>
        <taxon>Aspergillus</taxon>
        <taxon>Aspergillus subgen. Circumdati</taxon>
    </lineage>
</organism>
<name>A0A2J5HTW8_9EURO</name>
<evidence type="ECO:0000256" key="13">
    <source>
        <dbReference type="SAM" id="Phobius"/>
    </source>
</evidence>
<keyword evidence="11 13" id="KW-0472">Membrane</keyword>
<reference evidence="15" key="1">
    <citation type="submission" date="2017-12" db="EMBL/GenBank/DDBJ databases">
        <authorList>
            <consortium name="DOE Joint Genome Institute"/>
            <person name="Mondo S.J."/>
            <person name="Kjaerbolling I."/>
            <person name="Vesth T.C."/>
            <person name="Frisvad J.C."/>
            <person name="Nybo J.L."/>
            <person name="Theobald S."/>
            <person name="Kuo A."/>
            <person name="Bowyer P."/>
            <person name="Matsuda Y."/>
            <person name="Lyhne E.K."/>
            <person name="Kogle M.E."/>
            <person name="Clum A."/>
            <person name="Lipzen A."/>
            <person name="Salamov A."/>
            <person name="Ngan C.Y."/>
            <person name="Daum C."/>
            <person name="Chiniquy J."/>
            <person name="Barry K."/>
            <person name="LaButti K."/>
            <person name="Haridas S."/>
            <person name="Simmons B.A."/>
            <person name="Magnuson J.K."/>
            <person name="Mortensen U.H."/>
            <person name="Larsen T.O."/>
            <person name="Grigoriev I.V."/>
            <person name="Baker S.E."/>
            <person name="Andersen M.R."/>
            <person name="Nordberg H.P."/>
            <person name="Cantor M.N."/>
            <person name="Hua S.X."/>
        </authorList>
    </citation>
    <scope>NUCLEOTIDE SEQUENCE [LARGE SCALE GENOMIC DNA]</scope>
    <source>
        <strain evidence="15">IBT 19404</strain>
    </source>
</reference>
<keyword evidence="10 14" id="KW-0503">Monooxygenase</keyword>
<dbReference type="PANTHER" id="PTHR46206">
    <property type="entry name" value="CYTOCHROME P450"/>
    <property type="match status" value="1"/>
</dbReference>
<evidence type="ECO:0000256" key="8">
    <source>
        <dbReference type="ARBA" id="ARBA00023002"/>
    </source>
</evidence>
<accession>A0A2J5HTW8</accession>